<organism evidence="2 3">
    <name type="scientific">Paraburkholderia monticola</name>
    <dbReference type="NCBI Taxonomy" id="1399968"/>
    <lineage>
        <taxon>Bacteria</taxon>
        <taxon>Pseudomonadati</taxon>
        <taxon>Pseudomonadota</taxon>
        <taxon>Betaproteobacteria</taxon>
        <taxon>Burkholderiales</taxon>
        <taxon>Burkholderiaceae</taxon>
        <taxon>Paraburkholderia</taxon>
    </lineage>
</organism>
<dbReference type="OrthoDB" id="9103058at2"/>
<dbReference type="AlphaFoldDB" id="A0A149PJD4"/>
<proteinExistence type="predicted"/>
<name>A0A149PJD4_9BURK</name>
<reference evidence="2 3" key="1">
    <citation type="journal article" date="2015" name="Int. J. Syst. Evol. Microbiol.">
        <title>Burkholderia monticola sp. nov., isolated from mountain soil.</title>
        <authorList>
            <person name="Baek I."/>
            <person name="Seo B."/>
            <person name="Lee I."/>
            <person name="Yi H."/>
            <person name="Chun J."/>
        </authorList>
    </citation>
    <scope>NUCLEOTIDE SEQUENCE [LARGE SCALE GENOMIC DNA]</scope>
    <source>
        <strain evidence="2 3">JC2948</strain>
    </source>
</reference>
<comment type="caution">
    <text evidence="2">The sequence shown here is derived from an EMBL/GenBank/DDBJ whole genome shotgun (WGS) entry which is preliminary data.</text>
</comment>
<evidence type="ECO:0000256" key="1">
    <source>
        <dbReference type="SAM" id="Phobius"/>
    </source>
</evidence>
<keyword evidence="3" id="KW-1185">Reference proteome</keyword>
<evidence type="ECO:0000313" key="3">
    <source>
        <dbReference type="Proteomes" id="UP000075613"/>
    </source>
</evidence>
<feature type="transmembrane region" description="Helical" evidence="1">
    <location>
        <begin position="12"/>
        <end position="33"/>
    </location>
</feature>
<gene>
    <name evidence="2" type="ORF">CI15_22880</name>
</gene>
<keyword evidence="1" id="KW-1133">Transmembrane helix</keyword>
<keyword evidence="1" id="KW-0812">Transmembrane</keyword>
<evidence type="ECO:0000313" key="2">
    <source>
        <dbReference type="EMBL" id="KXU85130.1"/>
    </source>
</evidence>
<keyword evidence="1" id="KW-0472">Membrane</keyword>
<sequence>MMKPIEPSRDHRVFFSGIIRCALVVAGIFMASANSAAEMRAITIVSGTYGENCGAPHGNLTRELARHCNGRETCNYAMPGLHKGGTTMACASNFHAEWHCDHADFHTAALSPGAKSGDTLVLGCVESRGAGK</sequence>
<accession>A0A149PJD4</accession>
<protein>
    <submittedName>
        <fullName evidence="2">Uncharacterized protein</fullName>
    </submittedName>
</protein>
<dbReference type="EMBL" id="LRBG01000035">
    <property type="protein sequence ID" value="KXU85130.1"/>
    <property type="molecule type" value="Genomic_DNA"/>
</dbReference>
<dbReference type="Proteomes" id="UP000075613">
    <property type="component" value="Unassembled WGS sequence"/>
</dbReference>